<dbReference type="STRING" id="1178515.SY83_18485"/>
<name>A0A172TME8_9BACL</name>
<organism evidence="1 2">
    <name type="scientific">Paenibacillus swuensis</name>
    <dbReference type="NCBI Taxonomy" id="1178515"/>
    <lineage>
        <taxon>Bacteria</taxon>
        <taxon>Bacillati</taxon>
        <taxon>Bacillota</taxon>
        <taxon>Bacilli</taxon>
        <taxon>Bacillales</taxon>
        <taxon>Paenibacillaceae</taxon>
        <taxon>Paenibacillus</taxon>
    </lineage>
</organism>
<evidence type="ECO:0000313" key="1">
    <source>
        <dbReference type="EMBL" id="ANE47953.1"/>
    </source>
</evidence>
<proteinExistence type="predicted"/>
<reference evidence="1 2" key="1">
    <citation type="submission" date="2015-01" db="EMBL/GenBank/DDBJ databases">
        <title>Paenibacillus swuensis/DY6/whole genome sequencing.</title>
        <authorList>
            <person name="Kim M.K."/>
            <person name="Srinivasan S."/>
            <person name="Lee J.-J."/>
        </authorList>
    </citation>
    <scope>NUCLEOTIDE SEQUENCE [LARGE SCALE GENOMIC DNA]</scope>
    <source>
        <strain evidence="1 2">DY6</strain>
    </source>
</reference>
<dbReference type="AlphaFoldDB" id="A0A172TME8"/>
<dbReference type="EMBL" id="CP011388">
    <property type="protein sequence ID" value="ANE47953.1"/>
    <property type="molecule type" value="Genomic_DNA"/>
</dbReference>
<sequence length="162" mass="18545">MKFSEIRESEWTSLQPFLDTCLLPVTGLRGDEQPWEASRALEQLRDVLELVEIPYKGRTVTYPALHYQGDHPSYAEYINRICNKLRSSGFTYIVMVSSIALENENAYEADLIVHPLLFDSFKDMTHKAVINEQIQELWRVQRVDPDTIKASGTHVSGNVTNS</sequence>
<evidence type="ECO:0008006" key="3">
    <source>
        <dbReference type="Google" id="ProtNLM"/>
    </source>
</evidence>
<accession>A0A172TME8</accession>
<dbReference type="Proteomes" id="UP000076927">
    <property type="component" value="Chromosome"/>
</dbReference>
<dbReference type="Pfam" id="PF10673">
    <property type="entry name" value="DUF2487"/>
    <property type="match status" value="1"/>
</dbReference>
<dbReference type="InterPro" id="IPR019615">
    <property type="entry name" value="DUF2487"/>
</dbReference>
<evidence type="ECO:0000313" key="2">
    <source>
        <dbReference type="Proteomes" id="UP000076927"/>
    </source>
</evidence>
<dbReference type="PATRIC" id="fig|1178515.4.peg.3727"/>
<dbReference type="KEGG" id="pswu:SY83_18485"/>
<protein>
    <recommendedName>
        <fullName evidence="3">DUF2487 domain-containing protein</fullName>
    </recommendedName>
</protein>
<dbReference type="OrthoDB" id="2678750at2"/>
<keyword evidence="2" id="KW-1185">Reference proteome</keyword>
<gene>
    <name evidence="1" type="ORF">SY83_18485</name>
</gene>
<dbReference type="RefSeq" id="WP_068609202.1">
    <property type="nucleotide sequence ID" value="NZ_CP011388.1"/>
</dbReference>